<proteinExistence type="predicted"/>
<name>A0A182SHQ6_9DIPT</name>
<keyword evidence="3" id="KW-1185">Reference proteome</keyword>
<feature type="region of interest" description="Disordered" evidence="1">
    <location>
        <begin position="72"/>
        <end position="150"/>
    </location>
</feature>
<sequence length="185" mass="19842">MGPGTDSDRSKTEIGADTIAESVKKRRMSRRPLSPRVVMEPIDISPGTLAAYKSTPPTLLEVMDIVEASASVRSSSRKLLTASGPPATAAPMEDPVDSARLTTTTGDNGGGTRMATTTPPIPSPRRKGSPETSATADGPGSLNEQSERTSRLIQELVEKLSRLTDRLEAIELENAALRRELQQYR</sequence>
<reference evidence="2" key="2">
    <citation type="submission" date="2020-05" db="UniProtKB">
        <authorList>
            <consortium name="EnsemblMetazoa"/>
        </authorList>
    </citation>
    <scope>IDENTIFICATION</scope>
    <source>
        <strain evidence="2">maculatus3</strain>
    </source>
</reference>
<dbReference type="Proteomes" id="UP000075901">
    <property type="component" value="Unassembled WGS sequence"/>
</dbReference>
<feature type="compositionally biased region" description="Basic and acidic residues" evidence="1">
    <location>
        <begin position="1"/>
        <end position="14"/>
    </location>
</feature>
<evidence type="ECO:0000313" key="2">
    <source>
        <dbReference type="EnsemblMetazoa" id="AMAM007032-PA"/>
    </source>
</evidence>
<evidence type="ECO:0000313" key="3">
    <source>
        <dbReference type="Proteomes" id="UP000075901"/>
    </source>
</evidence>
<feature type="region of interest" description="Disordered" evidence="1">
    <location>
        <begin position="1"/>
        <end position="34"/>
    </location>
</feature>
<accession>A0A182SHQ6</accession>
<dbReference type="EnsemblMetazoa" id="AMAM007032-RA">
    <property type="protein sequence ID" value="AMAM007032-PA"/>
    <property type="gene ID" value="AMAM007032"/>
</dbReference>
<reference evidence="3" key="1">
    <citation type="submission" date="2013-09" db="EMBL/GenBank/DDBJ databases">
        <title>The Genome Sequence of Anopheles maculatus species B.</title>
        <authorList>
            <consortium name="The Broad Institute Genomics Platform"/>
            <person name="Neafsey D.E."/>
            <person name="Besansky N."/>
            <person name="Howell P."/>
            <person name="Walton C."/>
            <person name="Young S.K."/>
            <person name="Zeng Q."/>
            <person name="Gargeya S."/>
            <person name="Fitzgerald M."/>
            <person name="Haas B."/>
            <person name="Abouelleil A."/>
            <person name="Allen A.W."/>
            <person name="Alvarado L."/>
            <person name="Arachchi H.M."/>
            <person name="Berlin A.M."/>
            <person name="Chapman S.B."/>
            <person name="Gainer-Dewar J."/>
            <person name="Goldberg J."/>
            <person name="Griggs A."/>
            <person name="Gujja S."/>
            <person name="Hansen M."/>
            <person name="Howarth C."/>
            <person name="Imamovic A."/>
            <person name="Ireland A."/>
            <person name="Larimer J."/>
            <person name="McCowan C."/>
            <person name="Murphy C."/>
            <person name="Pearson M."/>
            <person name="Poon T.W."/>
            <person name="Priest M."/>
            <person name="Roberts A."/>
            <person name="Saif S."/>
            <person name="Shea T."/>
            <person name="Sisk P."/>
            <person name="Sykes S."/>
            <person name="Wortman J."/>
            <person name="Nusbaum C."/>
            <person name="Birren B."/>
        </authorList>
    </citation>
    <scope>NUCLEOTIDE SEQUENCE [LARGE SCALE GENOMIC DNA]</scope>
    <source>
        <strain evidence="3">maculatus3</strain>
    </source>
</reference>
<organism evidence="2 3">
    <name type="scientific">Anopheles maculatus</name>
    <dbReference type="NCBI Taxonomy" id="74869"/>
    <lineage>
        <taxon>Eukaryota</taxon>
        <taxon>Metazoa</taxon>
        <taxon>Ecdysozoa</taxon>
        <taxon>Arthropoda</taxon>
        <taxon>Hexapoda</taxon>
        <taxon>Insecta</taxon>
        <taxon>Pterygota</taxon>
        <taxon>Neoptera</taxon>
        <taxon>Endopterygota</taxon>
        <taxon>Diptera</taxon>
        <taxon>Nematocera</taxon>
        <taxon>Culicoidea</taxon>
        <taxon>Culicidae</taxon>
        <taxon>Anophelinae</taxon>
        <taxon>Anopheles</taxon>
        <taxon>Anopheles maculatus group</taxon>
    </lineage>
</organism>
<evidence type="ECO:0000256" key="1">
    <source>
        <dbReference type="SAM" id="MobiDB-lite"/>
    </source>
</evidence>
<protein>
    <submittedName>
        <fullName evidence="2">Uncharacterized protein</fullName>
    </submittedName>
</protein>
<dbReference type="AlphaFoldDB" id="A0A182SHQ6"/>
<dbReference type="VEuPathDB" id="VectorBase:AMAM007032"/>